<organism evidence="1 2">
    <name type="scientific">Haemaphysalis longicornis</name>
    <name type="common">Bush tick</name>
    <dbReference type="NCBI Taxonomy" id="44386"/>
    <lineage>
        <taxon>Eukaryota</taxon>
        <taxon>Metazoa</taxon>
        <taxon>Ecdysozoa</taxon>
        <taxon>Arthropoda</taxon>
        <taxon>Chelicerata</taxon>
        <taxon>Arachnida</taxon>
        <taxon>Acari</taxon>
        <taxon>Parasitiformes</taxon>
        <taxon>Ixodida</taxon>
        <taxon>Ixodoidea</taxon>
        <taxon>Ixodidae</taxon>
        <taxon>Haemaphysalinae</taxon>
        <taxon>Haemaphysalis</taxon>
    </lineage>
</organism>
<keyword evidence="2" id="KW-1185">Reference proteome</keyword>
<dbReference type="EMBL" id="JABSTR010000005">
    <property type="protein sequence ID" value="KAH9371742.1"/>
    <property type="molecule type" value="Genomic_DNA"/>
</dbReference>
<accession>A0A9J6FZZ7</accession>
<sequence>MAWVSSILIEVYYYYQAVSARGAHPVLGYKYATPKGNKLHTTIQQHRLTVIIDPTYRTRIGNSITKAIRPDLTLIKNVPQAEWQNLEESLGSDHYIVQNIIPTAPLL</sequence>
<comment type="caution">
    <text evidence="1">The sequence shown here is derived from an EMBL/GenBank/DDBJ whole genome shotgun (WGS) entry which is preliminary data.</text>
</comment>
<gene>
    <name evidence="1" type="ORF">HPB48_001992</name>
</gene>
<evidence type="ECO:0000313" key="2">
    <source>
        <dbReference type="Proteomes" id="UP000821853"/>
    </source>
</evidence>
<dbReference type="AlphaFoldDB" id="A0A9J6FZZ7"/>
<dbReference type="InterPro" id="IPR036691">
    <property type="entry name" value="Endo/exonu/phosph_ase_sf"/>
</dbReference>
<name>A0A9J6FZZ7_HAELO</name>
<dbReference type="VEuPathDB" id="VectorBase:HLOH_051717"/>
<evidence type="ECO:0000313" key="1">
    <source>
        <dbReference type="EMBL" id="KAH9371742.1"/>
    </source>
</evidence>
<proteinExistence type="predicted"/>
<dbReference type="SUPFAM" id="SSF56219">
    <property type="entry name" value="DNase I-like"/>
    <property type="match status" value="1"/>
</dbReference>
<reference evidence="1 2" key="1">
    <citation type="journal article" date="2020" name="Cell">
        <title>Large-Scale Comparative Analyses of Tick Genomes Elucidate Their Genetic Diversity and Vector Capacities.</title>
        <authorList>
            <consortium name="Tick Genome and Microbiome Consortium (TIGMIC)"/>
            <person name="Jia N."/>
            <person name="Wang J."/>
            <person name="Shi W."/>
            <person name="Du L."/>
            <person name="Sun Y."/>
            <person name="Zhan W."/>
            <person name="Jiang J.F."/>
            <person name="Wang Q."/>
            <person name="Zhang B."/>
            <person name="Ji P."/>
            <person name="Bell-Sakyi L."/>
            <person name="Cui X.M."/>
            <person name="Yuan T.T."/>
            <person name="Jiang B.G."/>
            <person name="Yang W.F."/>
            <person name="Lam T.T."/>
            <person name="Chang Q.C."/>
            <person name="Ding S.J."/>
            <person name="Wang X.J."/>
            <person name="Zhu J.G."/>
            <person name="Ruan X.D."/>
            <person name="Zhao L."/>
            <person name="Wei J.T."/>
            <person name="Ye R.Z."/>
            <person name="Que T.C."/>
            <person name="Du C.H."/>
            <person name="Zhou Y.H."/>
            <person name="Cheng J.X."/>
            <person name="Dai P.F."/>
            <person name="Guo W.B."/>
            <person name="Han X.H."/>
            <person name="Huang E.J."/>
            <person name="Li L.F."/>
            <person name="Wei W."/>
            <person name="Gao Y.C."/>
            <person name="Liu J.Z."/>
            <person name="Shao H.Z."/>
            <person name="Wang X."/>
            <person name="Wang C.C."/>
            <person name="Yang T.C."/>
            <person name="Huo Q.B."/>
            <person name="Li W."/>
            <person name="Chen H.Y."/>
            <person name="Chen S.E."/>
            <person name="Zhou L.G."/>
            <person name="Ni X.B."/>
            <person name="Tian J.H."/>
            <person name="Sheng Y."/>
            <person name="Liu T."/>
            <person name="Pan Y.S."/>
            <person name="Xia L.Y."/>
            <person name="Li J."/>
            <person name="Zhao F."/>
            <person name="Cao W.C."/>
        </authorList>
    </citation>
    <scope>NUCLEOTIDE SEQUENCE [LARGE SCALE GENOMIC DNA]</scope>
    <source>
        <strain evidence="1">HaeL-2018</strain>
    </source>
</reference>
<dbReference type="Proteomes" id="UP000821853">
    <property type="component" value="Chromosome 3"/>
</dbReference>
<protein>
    <submittedName>
        <fullName evidence="1">Uncharacterized protein</fullName>
    </submittedName>
</protein>